<dbReference type="Proteomes" id="UP000292685">
    <property type="component" value="Unassembled WGS sequence"/>
</dbReference>
<dbReference type="PROSITE" id="PS51330">
    <property type="entry name" value="DHFR_2"/>
    <property type="match status" value="1"/>
</dbReference>
<dbReference type="RefSeq" id="WP_130448828.1">
    <property type="nucleotide sequence ID" value="NZ_SHLA01000001.1"/>
</dbReference>
<dbReference type="GO" id="GO:0006730">
    <property type="term" value="P:one-carbon metabolic process"/>
    <property type="evidence" value="ECO:0007669"/>
    <property type="project" value="UniProtKB-KW"/>
</dbReference>
<keyword evidence="5 7" id="KW-0521">NADP</keyword>
<dbReference type="InterPro" id="IPR012259">
    <property type="entry name" value="DHFR"/>
</dbReference>
<dbReference type="InterPro" id="IPR017925">
    <property type="entry name" value="DHFR_CS"/>
</dbReference>
<keyword evidence="6 7" id="KW-0560">Oxidoreductase</keyword>
<dbReference type="CDD" id="cd00209">
    <property type="entry name" value="DHFR"/>
    <property type="match status" value="1"/>
</dbReference>
<dbReference type="UniPathway" id="UPA00077">
    <property type="reaction ID" value="UER00158"/>
</dbReference>
<organism evidence="10 11">
    <name type="scientific">Zhihengliuella halotolerans</name>
    <dbReference type="NCBI Taxonomy" id="370736"/>
    <lineage>
        <taxon>Bacteria</taxon>
        <taxon>Bacillati</taxon>
        <taxon>Actinomycetota</taxon>
        <taxon>Actinomycetes</taxon>
        <taxon>Micrococcales</taxon>
        <taxon>Micrococcaceae</taxon>
        <taxon>Zhihengliuella</taxon>
    </lineage>
</organism>
<dbReference type="EC" id="1.5.1.3" evidence="3 7"/>
<name>A0A4Q8AAN5_9MICC</name>
<evidence type="ECO:0000259" key="9">
    <source>
        <dbReference type="PROSITE" id="PS51330"/>
    </source>
</evidence>
<comment type="caution">
    <text evidence="10">The sequence shown here is derived from an EMBL/GenBank/DDBJ whole genome shotgun (WGS) entry which is preliminary data.</text>
</comment>
<dbReference type="EMBL" id="SHLA01000001">
    <property type="protein sequence ID" value="RZU60721.1"/>
    <property type="molecule type" value="Genomic_DNA"/>
</dbReference>
<evidence type="ECO:0000256" key="5">
    <source>
        <dbReference type="ARBA" id="ARBA00022857"/>
    </source>
</evidence>
<reference evidence="10 11" key="1">
    <citation type="submission" date="2019-02" db="EMBL/GenBank/DDBJ databases">
        <title>Sequencing the genomes of 1000 actinobacteria strains.</title>
        <authorList>
            <person name="Klenk H.-P."/>
        </authorList>
    </citation>
    <scope>NUCLEOTIDE SEQUENCE [LARGE SCALE GENOMIC DNA]</scope>
    <source>
        <strain evidence="10 11">DSM 17364</strain>
    </source>
</reference>
<dbReference type="GO" id="GO:0050661">
    <property type="term" value="F:NADP binding"/>
    <property type="evidence" value="ECO:0007669"/>
    <property type="project" value="InterPro"/>
</dbReference>
<proteinExistence type="inferred from homology"/>
<dbReference type="SUPFAM" id="SSF53597">
    <property type="entry name" value="Dihydrofolate reductase-like"/>
    <property type="match status" value="1"/>
</dbReference>
<dbReference type="PANTHER" id="PTHR48069:SF3">
    <property type="entry name" value="DIHYDROFOLATE REDUCTASE"/>
    <property type="match status" value="1"/>
</dbReference>
<dbReference type="GO" id="GO:0046452">
    <property type="term" value="P:dihydrofolate metabolic process"/>
    <property type="evidence" value="ECO:0007669"/>
    <property type="project" value="TreeGrafter"/>
</dbReference>
<evidence type="ECO:0000256" key="3">
    <source>
        <dbReference type="ARBA" id="ARBA00012856"/>
    </source>
</evidence>
<dbReference type="InterPro" id="IPR024072">
    <property type="entry name" value="DHFR-like_dom_sf"/>
</dbReference>
<evidence type="ECO:0000256" key="1">
    <source>
        <dbReference type="ARBA" id="ARBA00004903"/>
    </source>
</evidence>
<dbReference type="Pfam" id="PF00186">
    <property type="entry name" value="DHFR_1"/>
    <property type="match status" value="1"/>
</dbReference>
<evidence type="ECO:0000256" key="4">
    <source>
        <dbReference type="ARBA" id="ARBA00022563"/>
    </source>
</evidence>
<dbReference type="GO" id="GO:0004146">
    <property type="term" value="F:dihydrofolate reductase activity"/>
    <property type="evidence" value="ECO:0007669"/>
    <property type="project" value="UniProtKB-EC"/>
</dbReference>
<comment type="similarity">
    <text evidence="2 7 8">Belongs to the dihydrofolate reductase family.</text>
</comment>
<dbReference type="OrthoDB" id="9804315at2"/>
<feature type="domain" description="DHFR" evidence="9">
    <location>
        <begin position="4"/>
        <end position="174"/>
    </location>
</feature>
<dbReference type="PRINTS" id="PR00070">
    <property type="entry name" value="DHFR"/>
</dbReference>
<dbReference type="GO" id="GO:0046654">
    <property type="term" value="P:tetrahydrofolate biosynthetic process"/>
    <property type="evidence" value="ECO:0007669"/>
    <property type="project" value="UniProtKB-UniPathway"/>
</dbReference>
<keyword evidence="4 7" id="KW-0554">One-carbon metabolism</keyword>
<evidence type="ECO:0000256" key="8">
    <source>
        <dbReference type="RuleBase" id="RU004474"/>
    </source>
</evidence>
<evidence type="ECO:0000256" key="2">
    <source>
        <dbReference type="ARBA" id="ARBA00009539"/>
    </source>
</evidence>
<comment type="catalytic activity">
    <reaction evidence="7">
        <text>(6S)-5,6,7,8-tetrahydrofolate + NADP(+) = 7,8-dihydrofolate + NADPH + H(+)</text>
        <dbReference type="Rhea" id="RHEA:15009"/>
        <dbReference type="ChEBI" id="CHEBI:15378"/>
        <dbReference type="ChEBI" id="CHEBI:57451"/>
        <dbReference type="ChEBI" id="CHEBI:57453"/>
        <dbReference type="ChEBI" id="CHEBI:57783"/>
        <dbReference type="ChEBI" id="CHEBI:58349"/>
        <dbReference type="EC" id="1.5.1.3"/>
    </reaction>
</comment>
<gene>
    <name evidence="10" type="ORF">EV380_0268</name>
</gene>
<evidence type="ECO:0000313" key="11">
    <source>
        <dbReference type="Proteomes" id="UP000292685"/>
    </source>
</evidence>
<evidence type="ECO:0000256" key="6">
    <source>
        <dbReference type="ARBA" id="ARBA00023002"/>
    </source>
</evidence>
<protein>
    <recommendedName>
        <fullName evidence="3 7">Dihydrofolate reductase</fullName>
        <ecNumber evidence="3 7">1.5.1.3</ecNumber>
    </recommendedName>
</protein>
<dbReference type="Gene3D" id="3.40.430.10">
    <property type="entry name" value="Dihydrofolate Reductase, subunit A"/>
    <property type="match status" value="1"/>
</dbReference>
<dbReference type="PROSITE" id="PS00075">
    <property type="entry name" value="DHFR_1"/>
    <property type="match status" value="1"/>
</dbReference>
<keyword evidence="11" id="KW-1185">Reference proteome</keyword>
<evidence type="ECO:0000313" key="10">
    <source>
        <dbReference type="EMBL" id="RZU60721.1"/>
    </source>
</evidence>
<comment type="function">
    <text evidence="7">Key enzyme in folate metabolism. Catalyzes an essential reaction for de novo glycine and purine synthesis, and for DNA precursor synthesis.</text>
</comment>
<dbReference type="GO" id="GO:0046655">
    <property type="term" value="P:folic acid metabolic process"/>
    <property type="evidence" value="ECO:0007669"/>
    <property type="project" value="TreeGrafter"/>
</dbReference>
<accession>A0A4Q8AAN5</accession>
<dbReference type="PANTHER" id="PTHR48069">
    <property type="entry name" value="DIHYDROFOLATE REDUCTASE"/>
    <property type="match status" value="1"/>
</dbReference>
<dbReference type="GO" id="GO:0005829">
    <property type="term" value="C:cytosol"/>
    <property type="evidence" value="ECO:0007669"/>
    <property type="project" value="TreeGrafter"/>
</dbReference>
<comment type="pathway">
    <text evidence="1 7">Cofactor biosynthesis; tetrahydrofolate biosynthesis; 5,6,7,8-tetrahydrofolate from 7,8-dihydrofolate: step 1/1.</text>
</comment>
<sequence length="181" mass="19539">MTPRISMIWAQSADGVIGRDGTMPWHLPEDMAHFKASTMDHPVIMGRNTWASIPPRFRPFAGRTNIVLTSHEETANQVRAAGGVVVPSIAEALAAAAAAEGGERVWIVGGGQVYAAFAPHARDAVVTVINHQYDGDTHAPLLGADWARLPAEPATGAWARAANGLEYRFDYWRRDGAERTA</sequence>
<dbReference type="AlphaFoldDB" id="A0A4Q8AAN5"/>
<evidence type="ECO:0000256" key="7">
    <source>
        <dbReference type="PIRNR" id="PIRNR000194"/>
    </source>
</evidence>
<dbReference type="InterPro" id="IPR001796">
    <property type="entry name" value="DHFR_dom"/>
</dbReference>
<dbReference type="PIRSF" id="PIRSF000194">
    <property type="entry name" value="DHFR"/>
    <property type="match status" value="1"/>
</dbReference>